<reference evidence="7 9" key="2">
    <citation type="submission" date="2023-07" db="EMBL/GenBank/DDBJ databases">
        <title>Sequencing the genomes of 1000 actinobacteria strains.</title>
        <authorList>
            <person name="Klenk H.-P."/>
        </authorList>
    </citation>
    <scope>NUCLEOTIDE SEQUENCE [LARGE SCALE GENOMIC DNA]</scope>
    <source>
        <strain evidence="7 9">DSM 44724</strain>
    </source>
</reference>
<feature type="domain" description="4'-phosphopantetheinyl transferase N-terminal" evidence="5">
    <location>
        <begin position="26"/>
        <end position="93"/>
    </location>
</feature>
<evidence type="ECO:0000313" key="6">
    <source>
        <dbReference type="EMBL" id="MDA1385119.1"/>
    </source>
</evidence>
<keyword evidence="1 6" id="KW-0808">Transferase</keyword>
<evidence type="ECO:0000313" key="7">
    <source>
        <dbReference type="EMBL" id="MDR7337267.1"/>
    </source>
</evidence>
<evidence type="ECO:0000256" key="1">
    <source>
        <dbReference type="ARBA" id="ARBA00022679"/>
    </source>
</evidence>
<comment type="cofactor">
    <cofactor evidence="3">
        <name>Mg(2+)</name>
        <dbReference type="ChEBI" id="CHEBI:18420"/>
    </cofactor>
</comment>
<organism evidence="6 8">
    <name type="scientific">Glycomyces lechevalierae</name>
    <dbReference type="NCBI Taxonomy" id="256034"/>
    <lineage>
        <taxon>Bacteria</taxon>
        <taxon>Bacillati</taxon>
        <taxon>Actinomycetota</taxon>
        <taxon>Actinomycetes</taxon>
        <taxon>Glycomycetales</taxon>
        <taxon>Glycomycetaceae</taxon>
        <taxon>Glycomyces</taxon>
    </lineage>
</organism>
<dbReference type="InterPro" id="IPR041354">
    <property type="entry name" value="4PPT_N"/>
</dbReference>
<dbReference type="SUPFAM" id="SSF56214">
    <property type="entry name" value="4'-phosphopantetheinyl transferase"/>
    <property type="match status" value="1"/>
</dbReference>
<dbReference type="Pfam" id="PF17837">
    <property type="entry name" value="4PPT_N"/>
    <property type="match status" value="1"/>
</dbReference>
<dbReference type="InterPro" id="IPR008278">
    <property type="entry name" value="4-PPantetheinyl_Trfase_dom"/>
</dbReference>
<comment type="caution">
    <text evidence="6">The sequence shown here is derived from an EMBL/GenBank/DDBJ whole genome shotgun (WGS) entry which is preliminary data.</text>
</comment>
<feature type="domain" description="4'-phosphopantetheinyl transferase" evidence="4">
    <location>
        <begin position="100"/>
        <end position="174"/>
    </location>
</feature>
<feature type="binding site" evidence="3">
    <location>
        <position position="106"/>
    </location>
    <ligand>
        <name>Mg(2+)</name>
        <dbReference type="ChEBI" id="CHEBI:18420"/>
    </ligand>
</feature>
<dbReference type="GO" id="GO:0009239">
    <property type="term" value="P:enterobactin biosynthetic process"/>
    <property type="evidence" value="ECO:0007669"/>
    <property type="project" value="InterPro"/>
</dbReference>
<keyword evidence="3" id="KW-0460">Magnesium</keyword>
<evidence type="ECO:0000313" key="8">
    <source>
        <dbReference type="Proteomes" id="UP001145799"/>
    </source>
</evidence>
<dbReference type="PANTHER" id="PTHR38096">
    <property type="entry name" value="ENTEROBACTIN SYNTHASE COMPONENT D"/>
    <property type="match status" value="1"/>
</dbReference>
<feature type="binding site" evidence="2">
    <location>
        <position position="163"/>
    </location>
    <ligand>
        <name>CoA</name>
        <dbReference type="ChEBI" id="CHEBI:57287"/>
    </ligand>
</feature>
<dbReference type="InterPro" id="IPR003542">
    <property type="entry name" value="Enbac_synth_compD-like"/>
</dbReference>
<dbReference type="EMBL" id="JAVDYD010000001">
    <property type="protein sequence ID" value="MDR7337267.1"/>
    <property type="molecule type" value="Genomic_DNA"/>
</dbReference>
<dbReference type="RefSeq" id="WP_270121584.1">
    <property type="nucleotide sequence ID" value="NZ_BAAAOM010000002.1"/>
</dbReference>
<feature type="binding site" evidence="2">
    <location>
        <begin position="82"/>
        <end position="83"/>
    </location>
    <ligand>
        <name>CoA</name>
        <dbReference type="ChEBI" id="CHEBI:57287"/>
    </ligand>
</feature>
<feature type="binding site" evidence="2">
    <location>
        <position position="38"/>
    </location>
    <ligand>
        <name>CoA</name>
        <dbReference type="ChEBI" id="CHEBI:57287"/>
    </ligand>
</feature>
<dbReference type="PANTHER" id="PTHR38096:SF1">
    <property type="entry name" value="ENTEROBACTIN SYNTHASE COMPONENT D"/>
    <property type="match status" value="1"/>
</dbReference>
<feature type="binding site" evidence="2">
    <location>
        <position position="46"/>
    </location>
    <ligand>
        <name>CoA</name>
        <dbReference type="ChEBI" id="CHEBI:57287"/>
    </ligand>
</feature>
<dbReference type="Gene3D" id="3.90.470.20">
    <property type="entry name" value="4'-phosphopantetheinyl transferase domain"/>
    <property type="match status" value="1"/>
</dbReference>
<feature type="binding site" evidence="3">
    <location>
        <position position="105"/>
    </location>
    <ligand>
        <name>Mg(2+)</name>
        <dbReference type="ChEBI" id="CHEBI:18420"/>
    </ligand>
</feature>
<proteinExistence type="predicted"/>
<dbReference type="Pfam" id="PF01648">
    <property type="entry name" value="ACPS"/>
    <property type="match status" value="1"/>
</dbReference>
<evidence type="ECO:0000259" key="5">
    <source>
        <dbReference type="Pfam" id="PF17837"/>
    </source>
</evidence>
<feature type="binding site" evidence="2">
    <location>
        <position position="149"/>
    </location>
    <ligand>
        <name>CoA</name>
        <dbReference type="ChEBI" id="CHEBI:57287"/>
    </ligand>
</feature>
<evidence type="ECO:0000256" key="2">
    <source>
        <dbReference type="PIRSR" id="PIRSR603542-1"/>
    </source>
</evidence>
<name>A0A9X3PGJ9_9ACTN</name>
<dbReference type="PRINTS" id="PR01399">
    <property type="entry name" value="ENTSNTHTASED"/>
</dbReference>
<evidence type="ECO:0000256" key="3">
    <source>
        <dbReference type="PIRSR" id="PIRSR603542-2"/>
    </source>
</evidence>
<accession>A0A9X3PGJ9</accession>
<evidence type="ECO:0000313" key="9">
    <source>
        <dbReference type="Proteomes" id="UP001183604"/>
    </source>
</evidence>
<sequence>MIERVLPPEVATAWTTGDPDVPLFPEEAALVAGAVPSRRREFATGRHCARLALARLGVPATAITTGDRGQPVWPNGIVGSITHCAGYRAAAAARRDRLRAVGIDAEPHRPLPAEVTDMVLLPEEQADLARLAAADPAVHWPAIAFSAKESLYKAWFTLTERWLGFHDARLRFDRSFDRGGSFTAEIGIAAHTIEGTRVPPFAGNWHTDGSVIVTAVTAE</sequence>
<dbReference type="InterPro" id="IPR037143">
    <property type="entry name" value="4-PPantetheinyl_Trfase_dom_sf"/>
</dbReference>
<feature type="binding site" evidence="2">
    <location>
        <position position="153"/>
    </location>
    <ligand>
        <name>CoA</name>
        <dbReference type="ChEBI" id="CHEBI:57287"/>
    </ligand>
</feature>
<dbReference type="GO" id="GO:0005886">
    <property type="term" value="C:plasma membrane"/>
    <property type="evidence" value="ECO:0007669"/>
    <property type="project" value="TreeGrafter"/>
</dbReference>
<protein>
    <submittedName>
        <fullName evidence="7">4'-phosphopantetheinyl transferase EntD</fullName>
    </submittedName>
    <submittedName>
        <fullName evidence="6">4'-phosphopantetheinyl transferase superfamily protein</fullName>
    </submittedName>
</protein>
<feature type="binding site" evidence="3">
    <location>
        <position position="104"/>
    </location>
    <ligand>
        <name>Mg(2+)</name>
        <dbReference type="ChEBI" id="CHEBI:18420"/>
    </ligand>
</feature>
<keyword evidence="3" id="KW-0479">Metal-binding</keyword>
<dbReference type="GO" id="GO:0008897">
    <property type="term" value="F:holo-[acyl-carrier-protein] synthase activity"/>
    <property type="evidence" value="ECO:0007669"/>
    <property type="project" value="InterPro"/>
</dbReference>
<gene>
    <name evidence="7" type="ORF">J2S69_000986</name>
    <name evidence="6" type="ORF">O2L01_08995</name>
</gene>
<dbReference type="Proteomes" id="UP001145799">
    <property type="component" value="Unassembled WGS sequence"/>
</dbReference>
<dbReference type="GO" id="GO:0009366">
    <property type="term" value="C:enterobactin synthetase complex"/>
    <property type="evidence" value="ECO:0007669"/>
    <property type="project" value="InterPro"/>
</dbReference>
<dbReference type="AlphaFoldDB" id="A0A9X3PGJ9"/>
<dbReference type="EMBL" id="JAPZVQ010000004">
    <property type="protein sequence ID" value="MDA1385119.1"/>
    <property type="molecule type" value="Genomic_DNA"/>
</dbReference>
<feature type="binding site" evidence="2">
    <location>
        <position position="104"/>
    </location>
    <ligand>
        <name>CoA</name>
        <dbReference type="ChEBI" id="CHEBI:57287"/>
    </ligand>
</feature>
<dbReference type="GO" id="GO:0000287">
    <property type="term" value="F:magnesium ion binding"/>
    <property type="evidence" value="ECO:0007669"/>
    <property type="project" value="InterPro"/>
</dbReference>
<dbReference type="Proteomes" id="UP001183604">
    <property type="component" value="Unassembled WGS sequence"/>
</dbReference>
<reference evidence="6" key="1">
    <citation type="submission" date="2022-12" db="EMBL/GenBank/DDBJ databases">
        <title>Gycomyces niveus sp.nov., a novel actinomycete isolated from soil in Shouguang.</title>
        <authorList>
            <person name="Yang X."/>
        </authorList>
    </citation>
    <scope>NUCLEOTIDE SEQUENCE</scope>
    <source>
        <strain evidence="6">DSM 44724</strain>
    </source>
</reference>
<evidence type="ECO:0000259" key="4">
    <source>
        <dbReference type="Pfam" id="PF01648"/>
    </source>
</evidence>
<keyword evidence="9" id="KW-1185">Reference proteome</keyword>